<proteinExistence type="predicted"/>
<sequence length="258" mass="27307">MQMMKTLLMGAGAVGAASVALVAVPDHDAEKSANASSAESEICLKGDLELFEGVSSKCFSRDELLALRDRPVVDMQGQPVAVSMSHPTDMSMPAEDCRTCRDYSEMSFDGWYALSSREMRREAYFVRACGILAALANAQPAGATYFSNGSPEAEEVALFAGTMKFGEAGPSEDIHVEKTPGAIWRISSGDMNWLIHEIANADFDNDGVEEIMIFTAGAPEGGTASFYSAGLLEKDTAGAALSFTPVSYGRDKAAGAGL</sequence>
<organism evidence="2 3">
    <name type="scientific">Hyphococcus aureus</name>
    <dbReference type="NCBI Taxonomy" id="2666033"/>
    <lineage>
        <taxon>Bacteria</taxon>
        <taxon>Pseudomonadati</taxon>
        <taxon>Pseudomonadota</taxon>
        <taxon>Alphaproteobacteria</taxon>
        <taxon>Parvularculales</taxon>
        <taxon>Parvularculaceae</taxon>
        <taxon>Hyphococcus</taxon>
    </lineage>
</organism>
<gene>
    <name evidence="2" type="ORF">ACFMB1_11995</name>
</gene>
<dbReference type="EMBL" id="JBHPON010000002">
    <property type="protein sequence ID" value="MFC6036269.1"/>
    <property type="molecule type" value="Genomic_DNA"/>
</dbReference>
<name>A0ABW1KWE7_9PROT</name>
<evidence type="ECO:0000313" key="3">
    <source>
        <dbReference type="Proteomes" id="UP001596116"/>
    </source>
</evidence>
<accession>A0ABW1KWE7</accession>
<evidence type="ECO:0008006" key="4">
    <source>
        <dbReference type="Google" id="ProtNLM"/>
    </source>
</evidence>
<evidence type="ECO:0000313" key="2">
    <source>
        <dbReference type="EMBL" id="MFC6036269.1"/>
    </source>
</evidence>
<reference evidence="2 3" key="1">
    <citation type="submission" date="2024-09" db="EMBL/GenBank/DDBJ databases">
        <authorList>
            <person name="Zhang Z.-H."/>
        </authorList>
    </citation>
    <scope>NUCLEOTIDE SEQUENCE [LARGE SCALE GENOMIC DNA]</scope>
    <source>
        <strain evidence="2 3">HHTR114</strain>
    </source>
</reference>
<feature type="chain" id="PRO_5045771444" description="VCBS repeat-containing protein" evidence="1">
    <location>
        <begin position="23"/>
        <end position="258"/>
    </location>
</feature>
<keyword evidence="3" id="KW-1185">Reference proteome</keyword>
<keyword evidence="1" id="KW-0732">Signal</keyword>
<protein>
    <recommendedName>
        <fullName evidence="4">VCBS repeat-containing protein</fullName>
    </recommendedName>
</protein>
<dbReference type="RefSeq" id="WP_379882501.1">
    <property type="nucleotide sequence ID" value="NZ_JBHPON010000002.1"/>
</dbReference>
<evidence type="ECO:0000256" key="1">
    <source>
        <dbReference type="SAM" id="SignalP"/>
    </source>
</evidence>
<feature type="signal peptide" evidence="1">
    <location>
        <begin position="1"/>
        <end position="22"/>
    </location>
</feature>
<comment type="caution">
    <text evidence="2">The sequence shown here is derived from an EMBL/GenBank/DDBJ whole genome shotgun (WGS) entry which is preliminary data.</text>
</comment>
<dbReference type="Proteomes" id="UP001596116">
    <property type="component" value="Unassembled WGS sequence"/>
</dbReference>